<sequence>MRRNPPGISGLAPVIGEQVIEGKSLSPKKGDGGEGDILIS</sequence>
<dbReference type="Proteomes" id="UP000239735">
    <property type="component" value="Unassembled WGS sequence"/>
</dbReference>
<evidence type="ECO:0000313" key="3">
    <source>
        <dbReference type="Proteomes" id="UP000239735"/>
    </source>
</evidence>
<accession>A0A2N9L9A7</accession>
<feature type="region of interest" description="Disordered" evidence="1">
    <location>
        <begin position="21"/>
        <end position="40"/>
    </location>
</feature>
<organism evidence="2 3">
    <name type="scientific">Candidatus Sulfuritelmatomonas gaucii</name>
    <dbReference type="NCBI Taxonomy" id="2043161"/>
    <lineage>
        <taxon>Bacteria</taxon>
        <taxon>Pseudomonadati</taxon>
        <taxon>Acidobacteriota</taxon>
        <taxon>Terriglobia</taxon>
        <taxon>Terriglobales</taxon>
        <taxon>Acidobacteriaceae</taxon>
        <taxon>Candidatus Sulfuritelmatomonas</taxon>
    </lineage>
</organism>
<evidence type="ECO:0000256" key="1">
    <source>
        <dbReference type="SAM" id="MobiDB-lite"/>
    </source>
</evidence>
<gene>
    <name evidence="2" type="ORF">SBA5_250086</name>
</gene>
<dbReference type="EMBL" id="OKRB01000081">
    <property type="protein sequence ID" value="SPE19856.1"/>
    <property type="molecule type" value="Genomic_DNA"/>
</dbReference>
<protein>
    <submittedName>
        <fullName evidence="2">Uncharacterized protein</fullName>
    </submittedName>
</protein>
<reference evidence="3" key="1">
    <citation type="submission" date="2018-02" db="EMBL/GenBank/DDBJ databases">
        <authorList>
            <person name="Hausmann B."/>
        </authorList>
    </citation>
    <scope>NUCLEOTIDE SEQUENCE [LARGE SCALE GENOMIC DNA]</scope>
    <source>
        <strain evidence="3">Peat soil MAG SbA5</strain>
    </source>
</reference>
<proteinExistence type="predicted"/>
<name>A0A2N9L9A7_9BACT</name>
<dbReference type="AlphaFoldDB" id="A0A2N9L9A7"/>
<evidence type="ECO:0000313" key="2">
    <source>
        <dbReference type="EMBL" id="SPE19856.1"/>
    </source>
</evidence>